<dbReference type="NCBIfam" id="NF005699">
    <property type="entry name" value="PRK07509.1"/>
    <property type="match status" value="1"/>
</dbReference>
<dbReference type="RefSeq" id="WP_201504153.1">
    <property type="nucleotide sequence ID" value="NZ_BAAAFR010000001.1"/>
</dbReference>
<dbReference type="PANTHER" id="PTHR43149:SF1">
    <property type="entry name" value="DELTA(3,5)-DELTA(2,4)-DIENOYL-COA ISOMERASE, MITOCHONDRIAL"/>
    <property type="match status" value="1"/>
</dbReference>
<name>A0ABN0VL02_9GAMM</name>
<dbReference type="Pfam" id="PF00378">
    <property type="entry name" value="ECH_1"/>
    <property type="match status" value="1"/>
</dbReference>
<dbReference type="InterPro" id="IPR001753">
    <property type="entry name" value="Enoyl-CoA_hydra/iso"/>
</dbReference>
<keyword evidence="4" id="KW-1185">Reference proteome</keyword>
<dbReference type="PROSITE" id="PS00166">
    <property type="entry name" value="ENOYL_COA_HYDRATASE"/>
    <property type="match status" value="1"/>
</dbReference>
<dbReference type="InterPro" id="IPR029045">
    <property type="entry name" value="ClpP/crotonase-like_dom_sf"/>
</dbReference>
<accession>A0ABN0VL02</accession>
<evidence type="ECO:0000256" key="1">
    <source>
        <dbReference type="ARBA" id="ARBA00005254"/>
    </source>
</evidence>
<comment type="similarity">
    <text evidence="1 2">Belongs to the enoyl-CoA hydratase/isomerase family.</text>
</comment>
<dbReference type="SUPFAM" id="SSF52096">
    <property type="entry name" value="ClpP/crotonase"/>
    <property type="match status" value="1"/>
</dbReference>
<dbReference type="CDD" id="cd06558">
    <property type="entry name" value="crotonase-like"/>
    <property type="match status" value="1"/>
</dbReference>
<evidence type="ECO:0000313" key="4">
    <source>
        <dbReference type="Proteomes" id="UP001501787"/>
    </source>
</evidence>
<comment type="caution">
    <text evidence="3">The sequence shown here is derived from an EMBL/GenBank/DDBJ whole genome shotgun (WGS) entry which is preliminary data.</text>
</comment>
<organism evidence="3 4">
    <name type="scientific">Psychrobacter aestuarii</name>
    <dbReference type="NCBI Taxonomy" id="556327"/>
    <lineage>
        <taxon>Bacteria</taxon>
        <taxon>Pseudomonadati</taxon>
        <taxon>Pseudomonadota</taxon>
        <taxon>Gammaproteobacteria</taxon>
        <taxon>Moraxellales</taxon>
        <taxon>Moraxellaceae</taxon>
        <taxon>Psychrobacter</taxon>
    </lineage>
</organism>
<dbReference type="Gene3D" id="3.90.226.10">
    <property type="entry name" value="2-enoyl-CoA Hydratase, Chain A, domain 1"/>
    <property type="match status" value="1"/>
</dbReference>
<sequence>MHLHPVATYRYKTLQLHIHADIVTVTLYRPDKKNAMSIEMMNELLQVAEHLRKDRTLRAVILTGTKDSFCSGIDLGDLNQPKRQAWIAWQLIKPTRSLFQAVCLVWRELPMPVLAALSGHCLGAGLQLALACDVRFAHPEAKFAIMEGKWGLVADMGLSRTAIGTVRLDALKALAMSADICDAHAALDCGLITYISADPLDAANDLAAAIANRSPDAVQASKVLMNGMYPASGVTLYREKLWQLKLLLGRNRPRAQKKVKDSSVSFAPRQW</sequence>
<dbReference type="PANTHER" id="PTHR43149">
    <property type="entry name" value="ENOYL-COA HYDRATASE"/>
    <property type="match status" value="1"/>
</dbReference>
<evidence type="ECO:0000256" key="2">
    <source>
        <dbReference type="RuleBase" id="RU003707"/>
    </source>
</evidence>
<evidence type="ECO:0000313" key="3">
    <source>
        <dbReference type="EMBL" id="GAA0309325.1"/>
    </source>
</evidence>
<dbReference type="InterPro" id="IPR018376">
    <property type="entry name" value="Enoyl-CoA_hyd/isom_CS"/>
</dbReference>
<reference evidence="3 4" key="1">
    <citation type="journal article" date="2019" name="Int. J. Syst. Evol. Microbiol.">
        <title>The Global Catalogue of Microorganisms (GCM) 10K type strain sequencing project: providing services to taxonomists for standard genome sequencing and annotation.</title>
        <authorList>
            <consortium name="The Broad Institute Genomics Platform"/>
            <consortium name="The Broad Institute Genome Sequencing Center for Infectious Disease"/>
            <person name="Wu L."/>
            <person name="Ma J."/>
        </authorList>
    </citation>
    <scope>NUCLEOTIDE SEQUENCE [LARGE SCALE GENOMIC DNA]</scope>
    <source>
        <strain evidence="3 4">JCM 16343</strain>
    </source>
</reference>
<gene>
    <name evidence="3" type="ORF">GCM10009129_03120</name>
</gene>
<dbReference type="Proteomes" id="UP001501787">
    <property type="component" value="Unassembled WGS sequence"/>
</dbReference>
<proteinExistence type="inferred from homology"/>
<protein>
    <submittedName>
        <fullName evidence="3">Crotonase/enoyl-CoA hydratase family protein</fullName>
    </submittedName>
</protein>
<dbReference type="EMBL" id="BAAAFR010000001">
    <property type="protein sequence ID" value="GAA0309325.1"/>
    <property type="molecule type" value="Genomic_DNA"/>
</dbReference>
<dbReference type="InterPro" id="IPR045002">
    <property type="entry name" value="Ech1-like"/>
</dbReference>